<keyword evidence="1" id="KW-0812">Transmembrane</keyword>
<dbReference type="EMBL" id="FOFA01000001">
    <property type="protein sequence ID" value="SEP80753.1"/>
    <property type="molecule type" value="Genomic_DNA"/>
</dbReference>
<evidence type="ECO:0008006" key="4">
    <source>
        <dbReference type="Google" id="ProtNLM"/>
    </source>
</evidence>
<name>A0A1H9AWH2_9ACTN</name>
<evidence type="ECO:0000313" key="3">
    <source>
        <dbReference type="Proteomes" id="UP000198504"/>
    </source>
</evidence>
<dbReference type="Proteomes" id="UP000198504">
    <property type="component" value="Unassembled WGS sequence"/>
</dbReference>
<keyword evidence="3" id="KW-1185">Reference proteome</keyword>
<keyword evidence="1" id="KW-1133">Transmembrane helix</keyword>
<dbReference type="AlphaFoldDB" id="A0A1H9AWH2"/>
<organism evidence="2 3">
    <name type="scientific">Microlunatus flavus</name>
    <dbReference type="NCBI Taxonomy" id="1036181"/>
    <lineage>
        <taxon>Bacteria</taxon>
        <taxon>Bacillati</taxon>
        <taxon>Actinomycetota</taxon>
        <taxon>Actinomycetes</taxon>
        <taxon>Propionibacteriales</taxon>
        <taxon>Propionibacteriaceae</taxon>
        <taxon>Microlunatus</taxon>
    </lineage>
</organism>
<gene>
    <name evidence="2" type="ORF">SAMN05421756_101747</name>
</gene>
<proteinExistence type="predicted"/>
<keyword evidence="1" id="KW-0472">Membrane</keyword>
<feature type="transmembrane region" description="Helical" evidence="1">
    <location>
        <begin position="29"/>
        <end position="51"/>
    </location>
</feature>
<sequence>MTTPADAGPRERTGDEEQAEAELLRRGRLLTAVVALVVVALVAAVALLGGFERRQDAITPVPVGSAIETGPYVVTVERATARRSSFDDGWRVEVTGTARTTGTESIRPGSGGSAFVYARSVATREVQEYQSATVGAGGALSDVSVLTPGLPPVPWTMSFTFAQPPGDALLVVVFEQEYTTPYIFGDEKAWRPGRDASTMTLPVEQLKD</sequence>
<evidence type="ECO:0000256" key="1">
    <source>
        <dbReference type="SAM" id="Phobius"/>
    </source>
</evidence>
<reference evidence="3" key="1">
    <citation type="submission" date="2016-10" db="EMBL/GenBank/DDBJ databases">
        <authorList>
            <person name="Varghese N."/>
            <person name="Submissions S."/>
        </authorList>
    </citation>
    <scope>NUCLEOTIDE SEQUENCE [LARGE SCALE GENOMIC DNA]</scope>
    <source>
        <strain evidence="3">CGMCC 4.6856</strain>
    </source>
</reference>
<dbReference type="OrthoDB" id="3731743at2"/>
<protein>
    <recommendedName>
        <fullName evidence="4">DUF4352 domain-containing protein</fullName>
    </recommendedName>
</protein>
<dbReference type="RefSeq" id="WP_091177709.1">
    <property type="nucleotide sequence ID" value="NZ_FOFA01000001.1"/>
</dbReference>
<evidence type="ECO:0000313" key="2">
    <source>
        <dbReference type="EMBL" id="SEP80753.1"/>
    </source>
</evidence>
<accession>A0A1H9AWH2</accession>